<organism evidence="1 2">
    <name type="scientific">Naasia aerilata</name>
    <dbReference type="NCBI Taxonomy" id="1162966"/>
    <lineage>
        <taxon>Bacteria</taxon>
        <taxon>Bacillati</taxon>
        <taxon>Actinomycetota</taxon>
        <taxon>Actinomycetes</taxon>
        <taxon>Micrococcales</taxon>
        <taxon>Microbacteriaceae</taxon>
        <taxon>Naasia</taxon>
    </lineage>
</organism>
<dbReference type="EMBL" id="AP027731">
    <property type="protein sequence ID" value="BDZ47241.1"/>
    <property type="molecule type" value="Genomic_DNA"/>
</dbReference>
<reference evidence="2" key="1">
    <citation type="journal article" date="2019" name="Int. J. Syst. Evol. Microbiol.">
        <title>The Global Catalogue of Microorganisms (GCM) 10K type strain sequencing project: providing services to taxonomists for standard genome sequencing and annotation.</title>
        <authorList>
            <consortium name="The Broad Institute Genomics Platform"/>
            <consortium name="The Broad Institute Genome Sequencing Center for Infectious Disease"/>
            <person name="Wu L."/>
            <person name="Ma J."/>
        </authorList>
    </citation>
    <scope>NUCLEOTIDE SEQUENCE [LARGE SCALE GENOMIC DNA]</scope>
    <source>
        <strain evidence="2">NBRC 108725</strain>
    </source>
</reference>
<dbReference type="RefSeq" id="WP_286277188.1">
    <property type="nucleotide sequence ID" value="NZ_AP027731.1"/>
</dbReference>
<gene>
    <name evidence="1" type="ORF">GCM10025866_31500</name>
</gene>
<evidence type="ECO:0008006" key="3">
    <source>
        <dbReference type="Google" id="ProtNLM"/>
    </source>
</evidence>
<accession>A0ABN6XQV5</accession>
<name>A0ABN6XQV5_9MICO</name>
<sequence>MPSYRVTLAIGALAPGVRPAEVLPAAADAAAALTTLEASSVNVVRGEARMTVRFTAEDDDIAVQVADHVRAVTGELAEVVDVRVTRQASGRWTTVRARP</sequence>
<evidence type="ECO:0000313" key="2">
    <source>
        <dbReference type="Proteomes" id="UP001321498"/>
    </source>
</evidence>
<proteinExistence type="predicted"/>
<protein>
    <recommendedName>
        <fullName evidence="3">Asp23/Gls24 family envelope stress response protein</fullName>
    </recommendedName>
</protein>
<dbReference type="Proteomes" id="UP001321498">
    <property type="component" value="Chromosome"/>
</dbReference>
<evidence type="ECO:0000313" key="1">
    <source>
        <dbReference type="EMBL" id="BDZ47241.1"/>
    </source>
</evidence>
<keyword evidence="2" id="KW-1185">Reference proteome</keyword>